<dbReference type="KEGG" id="cdeu:CNBG_1929"/>
<dbReference type="OMA" id="WKTEICA"/>
<reference evidence="2 3" key="2">
    <citation type="journal article" date="2018" name="Proc. Natl. Acad. Sci.">
        <title>RNAi is a critical determinant of centromere evolution in closely related fungi.</title>
        <authorList>
            <person name="Yadav V."/>
            <person name="Sun S."/>
            <person name="Billmyre R.B."/>
            <person name="Thimmappa B.C."/>
            <person name="Shea T."/>
            <person name="Lintner R."/>
            <person name="Bakkeren G."/>
            <person name="Cuomo C.A."/>
            <person name="Heitman J."/>
            <person name="Sanyal K."/>
        </authorList>
    </citation>
    <scope>NUCLEOTIDE SEQUENCE [LARGE SCALE GENOMIC DNA]</scope>
    <source>
        <strain evidence="2 3">R265</strain>
    </source>
</reference>
<dbReference type="HOGENOM" id="CLU_438717_0_0_1"/>
<protein>
    <submittedName>
        <fullName evidence="2">Uncharacterized protein</fullName>
    </submittedName>
</protein>
<gene>
    <name evidence="2" type="ORF">CNBG_1929</name>
</gene>
<feature type="region of interest" description="Disordered" evidence="1">
    <location>
        <begin position="77"/>
        <end position="99"/>
    </location>
</feature>
<keyword evidence="3" id="KW-1185">Reference proteome</keyword>
<evidence type="ECO:0000256" key="1">
    <source>
        <dbReference type="SAM" id="MobiDB-lite"/>
    </source>
</evidence>
<dbReference type="GeneID" id="88178312"/>
<dbReference type="RefSeq" id="XP_062881993.1">
    <property type="nucleotide sequence ID" value="XM_063026038.1"/>
</dbReference>
<feature type="compositionally biased region" description="Pro residues" evidence="1">
    <location>
        <begin position="45"/>
        <end position="57"/>
    </location>
</feature>
<organism evidence="2 3">
    <name type="scientific">Cryptococcus deuterogattii (strain R265)</name>
    <name type="common">Cryptococcus gattii VGII (strain R265)</name>
    <dbReference type="NCBI Taxonomy" id="294750"/>
    <lineage>
        <taxon>Eukaryota</taxon>
        <taxon>Fungi</taxon>
        <taxon>Dikarya</taxon>
        <taxon>Basidiomycota</taxon>
        <taxon>Agaricomycotina</taxon>
        <taxon>Tremellomycetes</taxon>
        <taxon>Tremellales</taxon>
        <taxon>Cryptococcaceae</taxon>
        <taxon>Cryptococcus</taxon>
        <taxon>Cryptococcus gattii species complex</taxon>
    </lineage>
</organism>
<feature type="compositionally biased region" description="Basic and acidic residues" evidence="1">
    <location>
        <begin position="32"/>
        <end position="44"/>
    </location>
</feature>
<dbReference type="AlphaFoldDB" id="A0A095D4B4"/>
<dbReference type="VEuPathDB" id="FungiDB:CNBG_1929"/>
<sequence length="559" mass="60638">MSIRTCTRYRHSSNTWPGSPLIQTNQATDPATNDRRGKSTESKPSKPPTPAPTPTKPSNPLLPDLSRVATAAYTASILAHPPPPTNYGRPGTRPFSLDPLPFTDADVPLPKPYNSKYPHPITAYASPGVNLETVKRSGYDEMLQVIVKEDVKGALGDIFYDAGFRSLSNSVYLLFSYESMGQGNGIPESLWSKFENVNNVRLPTVATVTSSVAAQVEDIPHRFAPSQINSTCSGDVNLHCTMENNRAMERAFRPLSRESLMLRGFASQSPTPDILSPTSSHRSSFSQHPVTPTSVQTPIYAQETTIGYPYNVKASDRRMSAPHSQMGMVAEDELQFGTFNSNLNLGYKRRSDMSSGFPFAYSQGLRAPSSRRRFDLLSPKFTSSPDEEYKDCLFPLSEPKQPSSDFAAISVMSFNSDSLPAKNKQRRLVPQPSNLTLYTWSSSSSTESVGGGSRFSAFEDGLSESLITPTETGWENSYLGSTCGLSNSKFALGIRSSNRGVGDEIGSGAIGMKKGALVKSGSMDSVSAMESPAHSSLSSMVRSKGSTTYEFSSGSSIWS</sequence>
<name>A0A095D4B4_CRYD2</name>
<feature type="compositionally biased region" description="Polar residues" evidence="1">
    <location>
        <begin position="533"/>
        <end position="559"/>
    </location>
</feature>
<dbReference type="Proteomes" id="UP000029445">
    <property type="component" value="Chromosome 5"/>
</dbReference>
<dbReference type="EMBL" id="CP025763">
    <property type="protein sequence ID" value="KGB76091.1"/>
    <property type="molecule type" value="Genomic_DNA"/>
</dbReference>
<dbReference type="STRING" id="294750.A0A095D4B4"/>
<reference evidence="2 3" key="1">
    <citation type="journal article" date="2011" name="MBio">
        <title>Genome variation in Cryptococcus gattii, an emerging pathogen of immunocompetent hosts.</title>
        <authorList>
            <person name="D'Souza C.A."/>
            <person name="Kronstad J.W."/>
            <person name="Taylor G."/>
            <person name="Warren R."/>
            <person name="Yuen M."/>
            <person name="Hu G."/>
            <person name="Jung W.H."/>
            <person name="Sham A."/>
            <person name="Kidd S.E."/>
            <person name="Tangen K."/>
            <person name="Lee N."/>
            <person name="Zeilmaker T."/>
            <person name="Sawkins J."/>
            <person name="McVicker G."/>
            <person name="Shah S."/>
            <person name="Gnerre S."/>
            <person name="Griggs A."/>
            <person name="Zeng Q."/>
            <person name="Bartlett K."/>
            <person name="Li W."/>
            <person name="Wang X."/>
            <person name="Heitman J."/>
            <person name="Stajich J.E."/>
            <person name="Fraser J.A."/>
            <person name="Meyer W."/>
            <person name="Carter D."/>
            <person name="Schein J."/>
            <person name="Krzywinski M."/>
            <person name="Kwon-Chung K.J."/>
            <person name="Varma A."/>
            <person name="Wang J."/>
            <person name="Brunham R."/>
            <person name="Fyfe M."/>
            <person name="Ouellette B.F."/>
            <person name="Siddiqui A."/>
            <person name="Marra M."/>
            <person name="Jones S."/>
            <person name="Holt R."/>
            <person name="Birren B.W."/>
            <person name="Galagan J.E."/>
            <person name="Cuomo C.A."/>
        </authorList>
    </citation>
    <scope>NUCLEOTIDE SEQUENCE [LARGE SCALE GENOMIC DNA]</scope>
    <source>
        <strain evidence="2 3">R265</strain>
    </source>
</reference>
<feature type="region of interest" description="Disordered" evidence="1">
    <location>
        <begin position="528"/>
        <end position="559"/>
    </location>
</feature>
<evidence type="ECO:0000313" key="2">
    <source>
        <dbReference type="EMBL" id="KGB76091.1"/>
    </source>
</evidence>
<evidence type="ECO:0000313" key="3">
    <source>
        <dbReference type="Proteomes" id="UP000029445"/>
    </source>
</evidence>
<proteinExistence type="predicted"/>
<feature type="region of interest" description="Disordered" evidence="1">
    <location>
        <begin position="1"/>
        <end position="63"/>
    </location>
</feature>
<feature type="region of interest" description="Disordered" evidence="1">
    <location>
        <begin position="267"/>
        <end position="294"/>
    </location>
</feature>
<accession>A0A095D4B4</accession>
<dbReference type="OrthoDB" id="410307at2759"/>
<feature type="compositionally biased region" description="Polar residues" evidence="1">
    <location>
        <begin position="12"/>
        <end position="31"/>
    </location>
</feature>